<accession>A0A6C0JTR7</accession>
<sequence>MSLVIYREDVLGIRVGLRVYGLRGCRLYNQDQPFSPDFALDLRKCDSVPNHLIEDLYGYMFEKRGINVGHDPNYKLQVGKYKGWTLRDVAKVEPSYIVSRAENSYFRIPGSHAESRGIFSSYTNEGIALIVICANKEVIMERANEGSKLANPQWWESLGPFQNYCTKAARKEIAEALFEMIKFEEPLPHQLDFTAIYSDEKREEDMHRCRDFLNVTRRCLGCGEELGNESRGNSSFHERCLTRLKTKTEAGLAKYLA</sequence>
<dbReference type="EMBL" id="MN740698">
    <property type="protein sequence ID" value="QHU08763.1"/>
    <property type="molecule type" value="Genomic_DNA"/>
</dbReference>
<dbReference type="AlphaFoldDB" id="A0A6C0JTR7"/>
<organism evidence="1">
    <name type="scientific">viral metagenome</name>
    <dbReference type="NCBI Taxonomy" id="1070528"/>
    <lineage>
        <taxon>unclassified sequences</taxon>
        <taxon>metagenomes</taxon>
        <taxon>organismal metagenomes</taxon>
    </lineage>
</organism>
<reference evidence="1" key="1">
    <citation type="journal article" date="2020" name="Nature">
        <title>Giant virus diversity and host interactions through global metagenomics.</title>
        <authorList>
            <person name="Schulz F."/>
            <person name="Roux S."/>
            <person name="Paez-Espino D."/>
            <person name="Jungbluth S."/>
            <person name="Walsh D.A."/>
            <person name="Denef V.J."/>
            <person name="McMahon K.D."/>
            <person name="Konstantinidis K.T."/>
            <person name="Eloe-Fadrosh E.A."/>
            <person name="Kyrpides N.C."/>
            <person name="Woyke T."/>
        </authorList>
    </citation>
    <scope>NUCLEOTIDE SEQUENCE</scope>
    <source>
        <strain evidence="1">GVMAG-S-1063924-116</strain>
    </source>
</reference>
<proteinExistence type="predicted"/>
<protein>
    <submittedName>
        <fullName evidence="1">Uncharacterized protein</fullName>
    </submittedName>
</protein>
<evidence type="ECO:0000313" key="1">
    <source>
        <dbReference type="EMBL" id="QHU08763.1"/>
    </source>
</evidence>
<name>A0A6C0JTR7_9ZZZZ</name>